<gene>
    <name evidence="2" type="ORF">IM725_17380</name>
</gene>
<evidence type="ECO:0000313" key="2">
    <source>
        <dbReference type="EMBL" id="MBE7942345.1"/>
    </source>
</evidence>
<dbReference type="Proteomes" id="UP000715965">
    <property type="component" value="Unassembled WGS sequence"/>
</dbReference>
<keyword evidence="1" id="KW-0732">Signal</keyword>
<protein>
    <recommendedName>
        <fullName evidence="4">PepSY domain-containing protein</fullName>
    </recommendedName>
</protein>
<dbReference type="RefSeq" id="WP_193781900.1">
    <property type="nucleotide sequence ID" value="NZ_JADDOJ010000093.1"/>
</dbReference>
<reference evidence="2 3" key="1">
    <citation type="submission" date="2020-10" db="EMBL/GenBank/DDBJ databases">
        <title>Draft genome of Ramlibacter aquaticus LMG 30558.</title>
        <authorList>
            <person name="Props R."/>
        </authorList>
    </citation>
    <scope>NUCLEOTIDE SEQUENCE [LARGE SCALE GENOMIC DNA]</scope>
    <source>
        <strain evidence="2 3">LMG 30558</strain>
    </source>
</reference>
<accession>A0ABR9SJ18</accession>
<sequence>MKSIKQRTGFAIAVLIGTLELCSPSRAAPPADKPKGEPVAMEQVPKAVKKTLMAQAPGGSVSAVERVQVDGQWLYEAHVESQGAKHEVWIAQDGKVVPSKEKDDDDD</sequence>
<proteinExistence type="predicted"/>
<name>A0ABR9SJ18_9BURK</name>
<feature type="signal peptide" evidence="1">
    <location>
        <begin position="1"/>
        <end position="27"/>
    </location>
</feature>
<organism evidence="2 3">
    <name type="scientific">Ramlibacter aquaticus</name>
    <dbReference type="NCBI Taxonomy" id="2780094"/>
    <lineage>
        <taxon>Bacteria</taxon>
        <taxon>Pseudomonadati</taxon>
        <taxon>Pseudomonadota</taxon>
        <taxon>Betaproteobacteria</taxon>
        <taxon>Burkholderiales</taxon>
        <taxon>Comamonadaceae</taxon>
        <taxon>Ramlibacter</taxon>
    </lineage>
</organism>
<evidence type="ECO:0000256" key="1">
    <source>
        <dbReference type="SAM" id="SignalP"/>
    </source>
</evidence>
<keyword evidence="3" id="KW-1185">Reference proteome</keyword>
<dbReference type="EMBL" id="JADDOJ010000093">
    <property type="protein sequence ID" value="MBE7942345.1"/>
    <property type="molecule type" value="Genomic_DNA"/>
</dbReference>
<feature type="chain" id="PRO_5045322048" description="PepSY domain-containing protein" evidence="1">
    <location>
        <begin position="28"/>
        <end position="107"/>
    </location>
</feature>
<dbReference type="Gene3D" id="3.10.450.40">
    <property type="match status" value="1"/>
</dbReference>
<evidence type="ECO:0008006" key="4">
    <source>
        <dbReference type="Google" id="ProtNLM"/>
    </source>
</evidence>
<comment type="caution">
    <text evidence="2">The sequence shown here is derived from an EMBL/GenBank/DDBJ whole genome shotgun (WGS) entry which is preliminary data.</text>
</comment>
<evidence type="ECO:0000313" key="3">
    <source>
        <dbReference type="Proteomes" id="UP000715965"/>
    </source>
</evidence>